<comment type="caution">
    <text evidence="6">The sequence shown here is derived from an EMBL/GenBank/DDBJ whole genome shotgun (WGS) entry which is preliminary data.</text>
</comment>
<evidence type="ECO:0000313" key="6">
    <source>
        <dbReference type="EMBL" id="MFD1427955.1"/>
    </source>
</evidence>
<name>A0ABW4CEE3_9BACL</name>
<proteinExistence type="predicted"/>
<dbReference type="SUPFAM" id="SSF54534">
    <property type="entry name" value="FKBP-like"/>
    <property type="match status" value="1"/>
</dbReference>
<dbReference type="Gene3D" id="3.10.50.40">
    <property type="match status" value="1"/>
</dbReference>
<keyword evidence="2" id="KW-0175">Coiled coil</keyword>
<feature type="coiled-coil region" evidence="2">
    <location>
        <begin position="107"/>
        <end position="134"/>
    </location>
</feature>
<dbReference type="InterPro" id="IPR000297">
    <property type="entry name" value="PPIase_PpiC"/>
</dbReference>
<feature type="compositionally biased region" description="Basic and acidic residues" evidence="3">
    <location>
        <begin position="236"/>
        <end position="253"/>
    </location>
</feature>
<evidence type="ECO:0000313" key="7">
    <source>
        <dbReference type="Proteomes" id="UP001597282"/>
    </source>
</evidence>
<evidence type="ECO:0000256" key="3">
    <source>
        <dbReference type="SAM" id="MobiDB-lite"/>
    </source>
</evidence>
<feature type="domain" description="PpiC" evidence="5">
    <location>
        <begin position="190"/>
        <end position="295"/>
    </location>
</feature>
<dbReference type="PANTHER" id="PTHR47245:SF2">
    <property type="entry name" value="PEPTIDYL-PROLYL CIS-TRANS ISOMERASE HP_0175-RELATED"/>
    <property type="match status" value="1"/>
</dbReference>
<feature type="region of interest" description="Disordered" evidence="3">
    <location>
        <begin position="202"/>
        <end position="223"/>
    </location>
</feature>
<sequence length="343" mass="38951">MQPMNKRLLTVLSAFLAVSLLVVGCGSKDDKDGQKTAQDGQATVLPTDSKKVVAEYKGGKVTEGELNTYLNIMGLFQPQMAAMMGSPEVKKEVVKSYIAEDMVSQRVKDEKKYKKQADESLKQFEEQLKQMPAEGKDKKEQDLEGYLKEHGFTKEQLKGFLEKNNKVSAYFEDKVNEKDLKKEYSKSDNFYNIKLSHILISTAEDPEGKKKKRSDKDAKALAEKVQKELEDGKKFSDLAKKYSDDPGSKKQGGDMEGTPDQWVPEFSKAAVKSPIDKISDPIKSDYGYHIIKVKERKKLSFDKVKEEMMGQKVTELYQDFIKDEVKVTKLDIPGDQKKKEEKQ</sequence>
<reference evidence="7" key="1">
    <citation type="journal article" date="2019" name="Int. J. Syst. Evol. Microbiol.">
        <title>The Global Catalogue of Microorganisms (GCM) 10K type strain sequencing project: providing services to taxonomists for standard genome sequencing and annotation.</title>
        <authorList>
            <consortium name="The Broad Institute Genomics Platform"/>
            <consortium name="The Broad Institute Genome Sequencing Center for Infectious Disease"/>
            <person name="Wu L."/>
            <person name="Ma J."/>
        </authorList>
    </citation>
    <scope>NUCLEOTIDE SEQUENCE [LARGE SCALE GENOMIC DNA]</scope>
    <source>
        <strain evidence="7">S1</strain>
    </source>
</reference>
<dbReference type="Pfam" id="PF13616">
    <property type="entry name" value="Rotamase_3"/>
    <property type="match status" value="1"/>
</dbReference>
<protein>
    <submittedName>
        <fullName evidence="6">Peptidylprolyl isomerase</fullName>
        <ecNumber evidence="6">5.2.1.8</ecNumber>
    </submittedName>
</protein>
<evidence type="ECO:0000259" key="5">
    <source>
        <dbReference type="PROSITE" id="PS50198"/>
    </source>
</evidence>
<dbReference type="SUPFAM" id="SSF109998">
    <property type="entry name" value="Triger factor/SurA peptide-binding domain-like"/>
    <property type="match status" value="1"/>
</dbReference>
<dbReference type="PROSITE" id="PS50198">
    <property type="entry name" value="PPIC_PPIASE_2"/>
    <property type="match status" value="1"/>
</dbReference>
<accession>A0ABW4CEE3</accession>
<evidence type="ECO:0000256" key="2">
    <source>
        <dbReference type="SAM" id="Coils"/>
    </source>
</evidence>
<keyword evidence="4" id="KW-0732">Signal</keyword>
<feature type="signal peptide" evidence="4">
    <location>
        <begin position="1"/>
        <end position="24"/>
    </location>
</feature>
<dbReference type="InterPro" id="IPR027304">
    <property type="entry name" value="Trigger_fact/SurA_dom_sf"/>
</dbReference>
<dbReference type="PANTHER" id="PTHR47245">
    <property type="entry name" value="PEPTIDYLPROLYL ISOMERASE"/>
    <property type="match status" value="1"/>
</dbReference>
<gene>
    <name evidence="6" type="ORF">ACFQ4Y_13695</name>
</gene>
<dbReference type="Proteomes" id="UP001597282">
    <property type="component" value="Unassembled WGS sequence"/>
</dbReference>
<dbReference type="PROSITE" id="PS51257">
    <property type="entry name" value="PROKAR_LIPOPROTEIN"/>
    <property type="match status" value="1"/>
</dbReference>
<evidence type="ECO:0000256" key="4">
    <source>
        <dbReference type="SAM" id="SignalP"/>
    </source>
</evidence>
<evidence type="ECO:0000256" key="1">
    <source>
        <dbReference type="PROSITE-ProRule" id="PRU00278"/>
    </source>
</evidence>
<dbReference type="RefSeq" id="WP_380166404.1">
    <property type="nucleotide sequence ID" value="NZ_JBHTNU010000015.1"/>
</dbReference>
<keyword evidence="1" id="KW-0697">Rotamase</keyword>
<feature type="chain" id="PRO_5047541389" evidence="4">
    <location>
        <begin position="25"/>
        <end position="343"/>
    </location>
</feature>
<dbReference type="InterPro" id="IPR050245">
    <property type="entry name" value="PrsA_foldase"/>
</dbReference>
<feature type="region of interest" description="Disordered" evidence="3">
    <location>
        <begin position="236"/>
        <end position="261"/>
    </location>
</feature>
<keyword evidence="7" id="KW-1185">Reference proteome</keyword>
<dbReference type="EMBL" id="JBHTNU010000015">
    <property type="protein sequence ID" value="MFD1427955.1"/>
    <property type="molecule type" value="Genomic_DNA"/>
</dbReference>
<dbReference type="EC" id="5.2.1.8" evidence="6"/>
<keyword evidence="1 6" id="KW-0413">Isomerase</keyword>
<organism evidence="6 7">
    <name type="scientific">Kroppenstedtia sanguinis</name>
    <dbReference type="NCBI Taxonomy" id="1380684"/>
    <lineage>
        <taxon>Bacteria</taxon>
        <taxon>Bacillati</taxon>
        <taxon>Bacillota</taxon>
        <taxon>Bacilli</taxon>
        <taxon>Bacillales</taxon>
        <taxon>Thermoactinomycetaceae</taxon>
        <taxon>Kroppenstedtia</taxon>
    </lineage>
</organism>
<feature type="compositionally biased region" description="Basic and acidic residues" evidence="3">
    <location>
        <begin position="214"/>
        <end position="223"/>
    </location>
</feature>
<dbReference type="InterPro" id="IPR046357">
    <property type="entry name" value="PPIase_dom_sf"/>
</dbReference>
<dbReference type="GO" id="GO:0003755">
    <property type="term" value="F:peptidyl-prolyl cis-trans isomerase activity"/>
    <property type="evidence" value="ECO:0007669"/>
    <property type="project" value="UniProtKB-EC"/>
</dbReference>